<dbReference type="PANTHER" id="PTHR10738:SF0">
    <property type="entry name" value="PROTEIN ARGININE N-METHYLTRANSFERASE 5"/>
    <property type="match status" value="1"/>
</dbReference>
<dbReference type="GO" id="GO:0016274">
    <property type="term" value="F:protein-arginine N-methyltransferase activity"/>
    <property type="evidence" value="ECO:0007669"/>
    <property type="project" value="InterPro"/>
</dbReference>
<feature type="active site" description="Proton donor/acceptor" evidence="5">
    <location>
        <position position="476"/>
    </location>
</feature>
<dbReference type="PIRSF" id="PIRSF015894">
    <property type="entry name" value="Skb1_MeTrfase"/>
    <property type="match status" value="1"/>
</dbReference>
<dbReference type="OrthoDB" id="1368803at2759"/>
<dbReference type="Pfam" id="PF17285">
    <property type="entry name" value="PRMT5_TIM"/>
    <property type="match status" value="2"/>
</dbReference>
<evidence type="ECO:0000256" key="5">
    <source>
        <dbReference type="PIRSR" id="PIRSR015894-1"/>
    </source>
</evidence>
<evidence type="ECO:0000256" key="3">
    <source>
        <dbReference type="ARBA" id="ARBA00022691"/>
    </source>
</evidence>
<comment type="similarity">
    <text evidence="4">Belongs to the class I-like SAM-binding methyltransferase superfamily.</text>
</comment>
<feature type="active site" description="Proton donor/acceptor" evidence="5">
    <location>
        <position position="485"/>
    </location>
</feature>
<evidence type="ECO:0000259" key="9">
    <source>
        <dbReference type="Pfam" id="PF05185"/>
    </source>
</evidence>
<feature type="binding site" evidence="6">
    <location>
        <begin position="370"/>
        <end position="371"/>
    </location>
    <ligand>
        <name>S-adenosyl-L-methionine</name>
        <dbReference type="ChEBI" id="CHEBI:59789"/>
    </ligand>
</feature>
<dbReference type="STRING" id="765915.A0A1Y2HNC6"/>
<evidence type="ECO:0000313" key="13">
    <source>
        <dbReference type="Proteomes" id="UP000193411"/>
    </source>
</evidence>
<dbReference type="GO" id="GO:0032259">
    <property type="term" value="P:methylation"/>
    <property type="evidence" value="ECO:0007669"/>
    <property type="project" value="UniProtKB-KW"/>
</dbReference>
<gene>
    <name evidence="12" type="ORF">BCR44DRAFT_153513</name>
</gene>
<dbReference type="EMBL" id="MCFL01000022">
    <property type="protein sequence ID" value="ORZ35474.1"/>
    <property type="molecule type" value="Genomic_DNA"/>
</dbReference>
<feature type="site" description="Critical for specifying symmetric addition of methyl groups" evidence="7">
    <location>
        <position position="364"/>
    </location>
</feature>
<feature type="region of interest" description="Disordered" evidence="8">
    <location>
        <begin position="1"/>
        <end position="32"/>
    </location>
</feature>
<dbReference type="InterPro" id="IPR029063">
    <property type="entry name" value="SAM-dependent_MTases_sf"/>
</dbReference>
<feature type="binding site" evidence="6">
    <location>
        <position position="432"/>
    </location>
    <ligand>
        <name>S-adenosyl-L-methionine</name>
        <dbReference type="ChEBI" id="CHEBI:59789"/>
    </ligand>
</feature>
<evidence type="ECO:0000313" key="12">
    <source>
        <dbReference type="EMBL" id="ORZ35474.1"/>
    </source>
</evidence>
<dbReference type="InterPro" id="IPR025799">
    <property type="entry name" value="Arg_MeTrfase"/>
</dbReference>
<evidence type="ECO:0000256" key="6">
    <source>
        <dbReference type="PIRSR" id="PIRSR015894-2"/>
    </source>
</evidence>
<dbReference type="GO" id="GO:0005634">
    <property type="term" value="C:nucleus"/>
    <property type="evidence" value="ECO:0007669"/>
    <property type="project" value="TreeGrafter"/>
</dbReference>
<dbReference type="GO" id="GO:0005829">
    <property type="term" value="C:cytosol"/>
    <property type="evidence" value="ECO:0007669"/>
    <property type="project" value="TreeGrafter"/>
</dbReference>
<evidence type="ECO:0000256" key="2">
    <source>
        <dbReference type="ARBA" id="ARBA00022679"/>
    </source>
</evidence>
<evidence type="ECO:0000259" key="11">
    <source>
        <dbReference type="Pfam" id="PF17286"/>
    </source>
</evidence>
<sequence length="686" mass="75639">MSPPHSPTSSTTPAPASNGASTPPHGIPDSYRAPLSLGFEALPGDKRTHEDLIVAMESCVMTFLAAPICSEREPATLANQSLEQLQSPLEYDSLAIRSPDYISATVPTIEHHFNETSIKNQELRLKANLHLKRLFNWVGHLAAPSILLSLPTCPSVIPEFARALNAALPLVPYSTIWIRAPLAEESWPKWNLLRSLMGQSVKLHLALVVGPDLPMGPNENVLANGTHEDLVLVPGSSHTMEPAWARWLAEPVASLILPADSFLTNKKGFPVLSKRHQQLVRTFLPREPYVLITPTGTSSSSSSPSSTSLSQADMSKYAEYIKYLHRTLPKTSIRDRFANGYMDYLQAPLQPLMDHLEAQTYDVFERDPVKYRKYTAAVAECLRDRTKTLAAAEMIKPQLVMVVGAGPRGPLVDCVLKGAQQAKVNVKVIAVEKNPNALVSLKRKQKEQWGEALVEVVYADMRQWKPKEKCDILVSELLGSFGDNELSPECLDGVQHVLKDDGVSIPQSYTPYLAPVSSSKLYSEASKLKTPGSLETSYVVMIRNAWLTSPVQPLWTFSHPAPALLPDNLHNERYATVTFDIGAQPALIHGFAGYFECVLYGGVTMSTRPDNHTPDMTSWFPIYFPIRHPMHVPAGSKVGVHVWRVTGAHKVWYEWAMVKPDTMAVPAAGFGSLIHNVGGKSHWIGL</sequence>
<feature type="binding site" evidence="6">
    <location>
        <begin position="460"/>
        <end position="461"/>
    </location>
    <ligand>
        <name>S-adenosyl-L-methionine</name>
        <dbReference type="ChEBI" id="CHEBI:59789"/>
    </ligand>
</feature>
<dbReference type="InterPro" id="IPR035248">
    <property type="entry name" value="PRMT5_C"/>
</dbReference>
<accession>A0A1Y2HNC6</accession>
<reference evidence="12 13" key="1">
    <citation type="submission" date="2016-07" db="EMBL/GenBank/DDBJ databases">
        <title>Pervasive Adenine N6-methylation of Active Genes in Fungi.</title>
        <authorList>
            <consortium name="DOE Joint Genome Institute"/>
            <person name="Mondo S.J."/>
            <person name="Dannebaum R.O."/>
            <person name="Kuo R.C."/>
            <person name="Labutti K."/>
            <person name="Haridas S."/>
            <person name="Kuo A."/>
            <person name="Salamov A."/>
            <person name="Ahrendt S.R."/>
            <person name="Lipzen A."/>
            <person name="Sullivan W."/>
            <person name="Andreopoulos W.B."/>
            <person name="Clum A."/>
            <person name="Lindquist E."/>
            <person name="Daum C."/>
            <person name="Ramamoorthy G.K."/>
            <person name="Gryganskyi A."/>
            <person name="Culley D."/>
            <person name="Magnuson J.K."/>
            <person name="James T.Y."/>
            <person name="O'Malley M.A."/>
            <person name="Stajich J.E."/>
            <person name="Spatafora J.W."/>
            <person name="Visel A."/>
            <person name="Grigoriev I.V."/>
        </authorList>
    </citation>
    <scope>NUCLEOTIDE SEQUENCE [LARGE SCALE GENOMIC DNA]</scope>
    <source>
        <strain evidence="12 13">PL171</strain>
    </source>
</reference>
<evidence type="ECO:0000256" key="1">
    <source>
        <dbReference type="ARBA" id="ARBA00022603"/>
    </source>
</evidence>
<organism evidence="12 13">
    <name type="scientific">Catenaria anguillulae PL171</name>
    <dbReference type="NCBI Taxonomy" id="765915"/>
    <lineage>
        <taxon>Eukaryota</taxon>
        <taxon>Fungi</taxon>
        <taxon>Fungi incertae sedis</taxon>
        <taxon>Blastocladiomycota</taxon>
        <taxon>Blastocladiomycetes</taxon>
        <taxon>Blastocladiales</taxon>
        <taxon>Catenariaceae</taxon>
        <taxon>Catenaria</taxon>
    </lineage>
</organism>
<keyword evidence="13" id="KW-1185">Reference proteome</keyword>
<feature type="binding site" evidence="6">
    <location>
        <position position="361"/>
    </location>
    <ligand>
        <name>S-adenosyl-L-methionine</name>
        <dbReference type="ChEBI" id="CHEBI:59789"/>
    </ligand>
</feature>
<dbReference type="InterPro" id="IPR035247">
    <property type="entry name" value="PRMT5_TIM"/>
</dbReference>
<dbReference type="Pfam" id="PF17286">
    <property type="entry name" value="PRMT5_C"/>
    <property type="match status" value="1"/>
</dbReference>
<evidence type="ECO:0000256" key="7">
    <source>
        <dbReference type="PIRSR" id="PIRSR015894-3"/>
    </source>
</evidence>
<comment type="caution">
    <text evidence="12">The sequence shown here is derived from an EMBL/GenBank/DDBJ whole genome shotgun (WGS) entry which is preliminary data.</text>
</comment>
<dbReference type="Gene3D" id="3.40.50.150">
    <property type="entry name" value="Vaccinia Virus protein VP39"/>
    <property type="match status" value="1"/>
</dbReference>
<dbReference type="InterPro" id="IPR007857">
    <property type="entry name" value="Arg_MeTrfase_PRMT5"/>
</dbReference>
<dbReference type="Pfam" id="PF05185">
    <property type="entry name" value="PRMT5"/>
    <property type="match status" value="1"/>
</dbReference>
<proteinExistence type="inferred from homology"/>
<dbReference type="AlphaFoldDB" id="A0A1Y2HNC6"/>
<keyword evidence="3 4" id="KW-0949">S-adenosyl-L-methionine</keyword>
<evidence type="ECO:0000256" key="8">
    <source>
        <dbReference type="SAM" id="MobiDB-lite"/>
    </source>
</evidence>
<protein>
    <recommendedName>
        <fullName evidence="4">Protein arginine N-methyltransferase</fullName>
    </recommendedName>
</protein>
<feature type="domain" description="PRMT5 arginine-N-methyltransferase" evidence="9">
    <location>
        <begin position="335"/>
        <end position="505"/>
    </location>
</feature>
<keyword evidence="1 4" id="KW-0489">Methyltransferase</keyword>
<feature type="domain" description="PRMT5 TIM barrel" evidence="10">
    <location>
        <begin position="243"/>
        <end position="326"/>
    </location>
</feature>
<dbReference type="GO" id="GO:0006355">
    <property type="term" value="P:regulation of DNA-templated transcription"/>
    <property type="evidence" value="ECO:0007669"/>
    <property type="project" value="TreeGrafter"/>
</dbReference>
<feature type="domain" description="PRMT5 oligomerisation" evidence="11">
    <location>
        <begin position="508"/>
        <end position="684"/>
    </location>
</feature>
<dbReference type="InterPro" id="IPR035075">
    <property type="entry name" value="PRMT5"/>
</dbReference>
<evidence type="ECO:0000259" key="10">
    <source>
        <dbReference type="Pfam" id="PF17285"/>
    </source>
</evidence>
<keyword evidence="2 4" id="KW-0808">Transferase</keyword>
<dbReference type="Gene3D" id="2.70.160.11">
    <property type="entry name" value="Hnrnp arginine n-methyltransferase1"/>
    <property type="match status" value="1"/>
</dbReference>
<feature type="domain" description="PRMT5 TIM barrel" evidence="10">
    <location>
        <begin position="63"/>
        <end position="214"/>
    </location>
</feature>
<dbReference type="Gene3D" id="3.20.20.150">
    <property type="entry name" value="Divalent-metal-dependent TIM barrel enzymes"/>
    <property type="match status" value="1"/>
</dbReference>
<dbReference type="PANTHER" id="PTHR10738">
    <property type="entry name" value="PROTEIN ARGININE N-METHYLTRANSFERASE 5"/>
    <property type="match status" value="1"/>
</dbReference>
<dbReference type="SUPFAM" id="SSF53335">
    <property type="entry name" value="S-adenosyl-L-methionine-dependent methyltransferases"/>
    <property type="match status" value="1"/>
</dbReference>
<feature type="compositionally biased region" description="Low complexity" evidence="8">
    <location>
        <begin position="7"/>
        <end position="24"/>
    </location>
</feature>
<dbReference type="Proteomes" id="UP000193411">
    <property type="component" value="Unassembled WGS sequence"/>
</dbReference>
<dbReference type="PROSITE" id="PS51678">
    <property type="entry name" value="SAM_MT_PRMT"/>
    <property type="match status" value="1"/>
</dbReference>
<evidence type="ECO:0000256" key="4">
    <source>
        <dbReference type="PIRNR" id="PIRNR015894"/>
    </source>
</evidence>
<name>A0A1Y2HNC6_9FUNG</name>